<proteinExistence type="predicted"/>
<keyword evidence="2" id="KW-1185">Reference proteome</keyword>
<evidence type="ECO:0008006" key="3">
    <source>
        <dbReference type="Google" id="ProtNLM"/>
    </source>
</evidence>
<gene>
    <name evidence="1" type="ORF">JIP62_04365</name>
</gene>
<accession>A0ABX7BPG8</accession>
<dbReference type="Proteomes" id="UP000595448">
    <property type="component" value="Chromosome"/>
</dbReference>
<dbReference type="EMBL" id="CP067977">
    <property type="protein sequence ID" value="QQQ19345.1"/>
    <property type="molecule type" value="Genomic_DNA"/>
</dbReference>
<organism evidence="1 2">
    <name type="scientific">Brevundimonas vitisensis</name>
    <dbReference type="NCBI Taxonomy" id="2800818"/>
    <lineage>
        <taxon>Bacteria</taxon>
        <taxon>Pseudomonadati</taxon>
        <taxon>Pseudomonadota</taxon>
        <taxon>Alphaproteobacteria</taxon>
        <taxon>Caulobacterales</taxon>
        <taxon>Caulobacteraceae</taxon>
        <taxon>Brevundimonas</taxon>
    </lineage>
</organism>
<sequence>MPDPVEKYLERYGPALSSEVAAHLIKAGSEAPAARKRVSRAGPNVKRLAGITFPHKARFLYLQQQFGSPSYWANLTTALISTRSAYGYAIAALRQRKGLVPTAHFPIVCGSPLRQSRHLSPETVYLRLSQAGLLTKVTVGGLGECIALIQGDGHYEAWAEHVRARLLTENILLLAVKDWLKKTGIVSYGKVAIRGDDPAPQVGTFLWDLSAPSYLGPMVRTGKDGTRKNGFVACDVHLGESMTLAGVAPFVRKCQTLRTLRKVGACLQIFVADRYDGAAFQLLKENGIIPATPASLFGEDVASGLRQLTSVLENAAHSIINADQFDELFSKLGKIEGASIQLRGTLFEYLAAEIARKTISTDIKMNRTFKPTTGTPAKAEADVIAITSHQSITVIECKGYSPRATIPDDLFKRWLHHNVPTCFREIKEHPDWRNLAVRFEFWSTAGLSEDALKLFARAKALINADRYSIEVRLGPELYVNCQDTHDPSLIAAFEKHFLKVEKPPGDWH</sequence>
<protein>
    <recommendedName>
        <fullName evidence="3">NERD domain-containing protein</fullName>
    </recommendedName>
</protein>
<evidence type="ECO:0000313" key="1">
    <source>
        <dbReference type="EMBL" id="QQQ19345.1"/>
    </source>
</evidence>
<dbReference type="RefSeq" id="WP_201103696.1">
    <property type="nucleotide sequence ID" value="NZ_CP067977.1"/>
</dbReference>
<evidence type="ECO:0000313" key="2">
    <source>
        <dbReference type="Proteomes" id="UP000595448"/>
    </source>
</evidence>
<name>A0ABX7BPG8_9CAUL</name>
<reference evidence="1 2" key="1">
    <citation type="submission" date="2021-01" db="EMBL/GenBank/DDBJ databases">
        <title>Brevundimonas vitis sp. nov., an bacterium isolated from grape (Vitis vinifera).</title>
        <authorList>
            <person name="Jiang L."/>
            <person name="Lee J."/>
        </authorList>
    </citation>
    <scope>NUCLEOTIDE SEQUENCE [LARGE SCALE GENOMIC DNA]</scope>
    <source>
        <strain evidence="1 2">GRTSA-9</strain>
    </source>
</reference>